<feature type="transmembrane region" description="Helical" evidence="2">
    <location>
        <begin position="180"/>
        <end position="200"/>
    </location>
</feature>
<dbReference type="Pfam" id="PF01569">
    <property type="entry name" value="PAP2"/>
    <property type="match status" value="1"/>
</dbReference>
<evidence type="ECO:0000256" key="2">
    <source>
        <dbReference type="SAM" id="Phobius"/>
    </source>
</evidence>
<organism evidence="5 6">
    <name type="scientific">Anaeramoeba flamelloides</name>
    <dbReference type="NCBI Taxonomy" id="1746091"/>
    <lineage>
        <taxon>Eukaryota</taxon>
        <taxon>Metamonada</taxon>
        <taxon>Anaeramoebidae</taxon>
        <taxon>Anaeramoeba</taxon>
    </lineage>
</organism>
<accession>A0AAV7YAH6</accession>
<comment type="caution">
    <text evidence="5">The sequence shown here is derived from an EMBL/GenBank/DDBJ whole genome shotgun (WGS) entry which is preliminary data.</text>
</comment>
<evidence type="ECO:0000256" key="1">
    <source>
        <dbReference type="SAM" id="MobiDB-lite"/>
    </source>
</evidence>
<name>A0AAV7YAH6_9EUKA</name>
<evidence type="ECO:0000313" key="6">
    <source>
        <dbReference type="Proteomes" id="UP001146793"/>
    </source>
</evidence>
<evidence type="ECO:0000313" key="5">
    <source>
        <dbReference type="EMBL" id="KAJ3425125.1"/>
    </source>
</evidence>
<evidence type="ECO:0000256" key="3">
    <source>
        <dbReference type="SAM" id="SignalP"/>
    </source>
</evidence>
<dbReference type="InterPro" id="IPR036938">
    <property type="entry name" value="PAP2/HPO_sf"/>
</dbReference>
<feature type="transmembrane region" description="Helical" evidence="2">
    <location>
        <begin position="87"/>
        <end position="107"/>
    </location>
</feature>
<feature type="chain" id="PRO_5043787436" description="Phosphatidic acid phosphatase type 2/haloperoxidase domain-containing protein" evidence="3">
    <location>
        <begin position="21"/>
        <end position="392"/>
    </location>
</feature>
<feature type="transmembrane region" description="Helical" evidence="2">
    <location>
        <begin position="241"/>
        <end position="262"/>
    </location>
</feature>
<gene>
    <name evidence="5" type="ORF">M0812_27559</name>
</gene>
<feature type="transmembrane region" description="Helical" evidence="2">
    <location>
        <begin position="367"/>
        <end position="390"/>
    </location>
</feature>
<proteinExistence type="predicted"/>
<feature type="domain" description="Phosphatidic acid phosphatase type 2/haloperoxidase" evidence="4">
    <location>
        <begin position="98"/>
        <end position="207"/>
    </location>
</feature>
<feature type="compositionally biased region" description="Basic and acidic residues" evidence="1">
    <location>
        <begin position="320"/>
        <end position="330"/>
    </location>
</feature>
<protein>
    <recommendedName>
        <fullName evidence="4">Phosphatidic acid phosphatase type 2/haloperoxidase domain-containing protein</fullName>
    </recommendedName>
</protein>
<dbReference type="InterPro" id="IPR000326">
    <property type="entry name" value="PAP2/HPO"/>
</dbReference>
<sequence>MNFMLIFFTIISIFLPQVVSFFNRCFKQIPIGGGTAFGLTTNNFFAADWTGTGCVLVILIFPFWYLGTKVTIRVTRIQLIKFHQMRFLMLNLLHRTGYALLFVVALYEVFRQSRPCSCDIYGTGDFSQVGSKYGMPSGDCLFGALIGWFIVDTKPFRKIPSWVIGIGFIIFKIFERLVLGYHSVGQTISGTAVGSLLYFYSTRVPQYMTYIDNLIMIVLTPILIRIDHTSKYEINDGDNMFAWSFWGACYLIFESICNFRLFHKVIGLKNLKKNYTSIVKAFDNLLDNNTIPESNYFDTDIQTNLLASSSRSDSDSNIQENDRIESETKNEEKKSFDFSINSKIYNNFAKKFEKENIKINVLKEADVWITVGAFFIGCVVMYVSFLWQIYAW</sequence>
<feature type="transmembrane region" description="Helical" evidence="2">
    <location>
        <begin position="207"/>
        <end position="226"/>
    </location>
</feature>
<feature type="region of interest" description="Disordered" evidence="1">
    <location>
        <begin position="308"/>
        <end position="330"/>
    </location>
</feature>
<keyword evidence="2" id="KW-1133">Transmembrane helix</keyword>
<dbReference type="EMBL" id="JANTQA010000070">
    <property type="protein sequence ID" value="KAJ3425125.1"/>
    <property type="molecule type" value="Genomic_DNA"/>
</dbReference>
<keyword evidence="2" id="KW-0812">Transmembrane</keyword>
<dbReference type="GO" id="GO:0042392">
    <property type="term" value="F:sphingosine-1-phosphate phosphatase activity"/>
    <property type="evidence" value="ECO:0007669"/>
    <property type="project" value="TreeGrafter"/>
</dbReference>
<keyword evidence="2" id="KW-0472">Membrane</keyword>
<dbReference type="Proteomes" id="UP001146793">
    <property type="component" value="Unassembled WGS sequence"/>
</dbReference>
<dbReference type="AlphaFoldDB" id="A0AAV7YAH6"/>
<dbReference type="PANTHER" id="PTHR14969">
    <property type="entry name" value="SPHINGOSINE-1-PHOSPHATE PHOSPHOHYDROLASE"/>
    <property type="match status" value="1"/>
</dbReference>
<dbReference type="SUPFAM" id="SSF48317">
    <property type="entry name" value="Acid phosphatase/Vanadium-dependent haloperoxidase"/>
    <property type="match status" value="1"/>
</dbReference>
<reference evidence="5" key="1">
    <citation type="submission" date="2022-08" db="EMBL/GenBank/DDBJ databases">
        <title>Novel sulphate-reducing endosymbionts in the free-living metamonad Anaeramoeba.</title>
        <authorList>
            <person name="Jerlstrom-Hultqvist J."/>
            <person name="Cepicka I."/>
            <person name="Gallot-Lavallee L."/>
            <person name="Salas-Leiva D."/>
            <person name="Curtis B.A."/>
            <person name="Zahonova K."/>
            <person name="Pipaliya S."/>
            <person name="Dacks J."/>
            <person name="Roger A.J."/>
        </authorList>
    </citation>
    <scope>NUCLEOTIDE SEQUENCE</scope>
    <source>
        <strain evidence="5">Busselton2</strain>
    </source>
</reference>
<feature type="signal peptide" evidence="3">
    <location>
        <begin position="1"/>
        <end position="20"/>
    </location>
</feature>
<feature type="transmembrane region" description="Helical" evidence="2">
    <location>
        <begin position="44"/>
        <end position="66"/>
    </location>
</feature>
<keyword evidence="3" id="KW-0732">Signal</keyword>
<evidence type="ECO:0000259" key="4">
    <source>
        <dbReference type="Pfam" id="PF01569"/>
    </source>
</evidence>
<dbReference type="PANTHER" id="PTHR14969:SF13">
    <property type="entry name" value="AT30094P"/>
    <property type="match status" value="1"/>
</dbReference>